<evidence type="ECO:0000313" key="2">
    <source>
        <dbReference type="Proteomes" id="UP000034778"/>
    </source>
</evidence>
<protein>
    <submittedName>
        <fullName evidence="1">Uncharacterized protein</fullName>
    </submittedName>
</protein>
<gene>
    <name evidence="1" type="ORF">UR35_C0019G0007</name>
</gene>
<accession>A0A0F9ZX31</accession>
<evidence type="ECO:0000313" key="1">
    <source>
        <dbReference type="EMBL" id="KKP43541.1"/>
    </source>
</evidence>
<proteinExistence type="predicted"/>
<sequence>MTLQLVSYKPFAKNQWERIIEMWRLYKESIGLEGDIGISLVRKGKNQREIDDAIALHRDYIKNNLDEWHKLRKEG</sequence>
<reference evidence="1 2" key="1">
    <citation type="journal article" date="2015" name="Nature">
        <title>rRNA introns, odd ribosomes, and small enigmatic genomes across a large radiation of phyla.</title>
        <authorList>
            <person name="Brown C.T."/>
            <person name="Hug L.A."/>
            <person name="Thomas B.C."/>
            <person name="Sharon I."/>
            <person name="Castelle C.J."/>
            <person name="Singh A."/>
            <person name="Wilkins M.J."/>
            <person name="Williams K.H."/>
            <person name="Banfield J.F."/>
        </authorList>
    </citation>
    <scope>NUCLEOTIDE SEQUENCE [LARGE SCALE GENOMIC DNA]</scope>
</reference>
<dbReference type="STRING" id="1618566.UR35_C0019G0007"/>
<comment type="caution">
    <text evidence="1">The sequence shown here is derived from an EMBL/GenBank/DDBJ whole genome shotgun (WGS) entry which is preliminary data.</text>
</comment>
<dbReference type="Proteomes" id="UP000034778">
    <property type="component" value="Unassembled WGS sequence"/>
</dbReference>
<name>A0A0F9ZX31_9BACT</name>
<dbReference type="AlphaFoldDB" id="A0A0F9ZX31"/>
<dbReference type="EMBL" id="LBOW01000019">
    <property type="protein sequence ID" value="KKP43541.1"/>
    <property type="molecule type" value="Genomic_DNA"/>
</dbReference>
<organism evidence="1 2">
    <name type="scientific">Candidatus Woesebacteria bacterium GW2011_GWB1_33_22</name>
    <dbReference type="NCBI Taxonomy" id="1618566"/>
    <lineage>
        <taxon>Bacteria</taxon>
        <taxon>Candidatus Woeseibacteriota</taxon>
    </lineage>
</organism>